<dbReference type="STRING" id="1616788.AR543_05565"/>
<dbReference type="SUPFAM" id="SSF49785">
    <property type="entry name" value="Galactose-binding domain-like"/>
    <property type="match status" value="1"/>
</dbReference>
<accession>A0A172ZE37</accession>
<dbReference type="Pfam" id="PF21254">
    <property type="entry name" value="AGA-YXIM_GBD"/>
    <property type="match status" value="1"/>
</dbReference>
<evidence type="ECO:0000313" key="6">
    <source>
        <dbReference type="Proteomes" id="UP000078148"/>
    </source>
</evidence>
<dbReference type="GO" id="GO:0016787">
    <property type="term" value="F:hydrolase activity"/>
    <property type="evidence" value="ECO:0007669"/>
    <property type="project" value="UniProtKB-KW"/>
</dbReference>
<evidence type="ECO:0000259" key="4">
    <source>
        <dbReference type="Pfam" id="PF21254"/>
    </source>
</evidence>
<comment type="similarity">
    <text evidence="1">Belongs to the 'GDSL' lipolytic enzyme family.</text>
</comment>
<reference evidence="5 6" key="2">
    <citation type="journal article" date="2016" name="Int. J. Syst. Evol. Microbiol.">
        <title>Paenibacillus bovis sp. nov., isolated from raw yak (Bos grunniens) milk.</title>
        <authorList>
            <person name="Gao C."/>
            <person name="Han J."/>
            <person name="Liu Z."/>
            <person name="Xu X."/>
            <person name="Hang F."/>
            <person name="Wu Z."/>
        </authorList>
    </citation>
    <scope>NUCLEOTIDE SEQUENCE [LARGE SCALE GENOMIC DNA]</scope>
    <source>
        <strain evidence="5 6">BD3526</strain>
    </source>
</reference>
<proteinExistence type="inferred from homology"/>
<dbReference type="Gene3D" id="2.60.120.430">
    <property type="entry name" value="Galactose-binding lectin"/>
    <property type="match status" value="1"/>
</dbReference>
<dbReference type="InterPro" id="IPR036514">
    <property type="entry name" value="SGNH_hydro_sf"/>
</dbReference>
<dbReference type="Proteomes" id="UP000078148">
    <property type="component" value="Chromosome"/>
</dbReference>
<protein>
    <submittedName>
        <fullName evidence="5">GDSL family lipase</fullName>
    </submittedName>
</protein>
<dbReference type="InterPro" id="IPR049033">
    <property type="entry name" value="AGA-YXIM_GBD"/>
</dbReference>
<dbReference type="KEGG" id="pbv:AR543_05565"/>
<feature type="domain" description="SGNH hydrolase-type esterase" evidence="3">
    <location>
        <begin position="177"/>
        <end position="349"/>
    </location>
</feature>
<dbReference type="OrthoDB" id="9807041at2"/>
<gene>
    <name evidence="5" type="ORF">AR543_05565</name>
</gene>
<dbReference type="EMBL" id="CP013023">
    <property type="protein sequence ID" value="ANF95527.1"/>
    <property type="molecule type" value="Genomic_DNA"/>
</dbReference>
<dbReference type="Pfam" id="PF13472">
    <property type="entry name" value="Lipase_GDSL_2"/>
    <property type="match status" value="1"/>
</dbReference>
<evidence type="ECO:0000256" key="2">
    <source>
        <dbReference type="ARBA" id="ARBA00022801"/>
    </source>
</evidence>
<organism evidence="5 6">
    <name type="scientific">Paenibacillus bovis</name>
    <dbReference type="NCBI Taxonomy" id="1616788"/>
    <lineage>
        <taxon>Bacteria</taxon>
        <taxon>Bacillati</taxon>
        <taxon>Bacillota</taxon>
        <taxon>Bacilli</taxon>
        <taxon>Bacillales</taxon>
        <taxon>Paenibacillaceae</taxon>
        <taxon>Paenibacillus</taxon>
    </lineage>
</organism>
<sequence length="393" mass="43620">MQAKEDTTADPIVTPVVPQEWHFDIGPGEPAAGCIGISPDSLYTPEYGYGFLPGGEVYGRDRSGMLDSGQAELVSHVQTSFCILLGAVFALDVPDGYYQVKLTVGDLLAATHTVIRFDSSRLLLPPIYTQAGQLIEMLCTVAVRSGQLRLSFGGRAPRLNHLQITAVPDTLKLVLAGDSTVTDQPADGYPYAGWGQLLPARFRHDVCVDNHAVSGRSSMSFIQEGRLDRIREVLHAGDFLFIQFGHNDEKTDAARHTDPFTTYKQYLTEYINAARDKQAIPVLLTPVSRRSFDNEGRLADTHGDYLIAMRELADEQQVPLIDLAERTRELLEQLGPEASKELFVWLHPGEYMNFPAGSQDNTHFQEYGANRVADLVIQGIRELNLQPLTMYLR</sequence>
<dbReference type="Gene3D" id="3.40.50.1110">
    <property type="entry name" value="SGNH hydrolase"/>
    <property type="match status" value="1"/>
</dbReference>
<evidence type="ECO:0000313" key="5">
    <source>
        <dbReference type="EMBL" id="ANF95527.1"/>
    </source>
</evidence>
<dbReference type="SUPFAM" id="SSF52266">
    <property type="entry name" value="SGNH hydrolase"/>
    <property type="match status" value="1"/>
</dbReference>
<dbReference type="InterPro" id="IPR013830">
    <property type="entry name" value="SGNH_hydro"/>
</dbReference>
<evidence type="ECO:0000256" key="1">
    <source>
        <dbReference type="ARBA" id="ARBA00008668"/>
    </source>
</evidence>
<keyword evidence="6" id="KW-1185">Reference proteome</keyword>
<dbReference type="AlphaFoldDB" id="A0A172ZE37"/>
<dbReference type="InterPro" id="IPR008979">
    <property type="entry name" value="Galactose-bd-like_sf"/>
</dbReference>
<dbReference type="PANTHER" id="PTHR43695">
    <property type="entry name" value="PUTATIVE (AFU_ORTHOLOGUE AFUA_2G17250)-RELATED"/>
    <property type="match status" value="1"/>
</dbReference>
<evidence type="ECO:0000259" key="3">
    <source>
        <dbReference type="Pfam" id="PF13472"/>
    </source>
</evidence>
<dbReference type="RefSeq" id="WP_060532526.1">
    <property type="nucleotide sequence ID" value="NZ_CP013023.1"/>
</dbReference>
<name>A0A172ZE37_9BACL</name>
<reference evidence="6" key="1">
    <citation type="submission" date="2015-10" db="EMBL/GenBank/DDBJ databases">
        <title>Genome of Paenibacillus bovis sp. nov.</title>
        <authorList>
            <person name="Wu Z."/>
            <person name="Gao C."/>
            <person name="Liu Z."/>
            <person name="Zheng H."/>
        </authorList>
    </citation>
    <scope>NUCLEOTIDE SEQUENCE [LARGE SCALE GENOMIC DNA]</scope>
    <source>
        <strain evidence="6">BD3526</strain>
    </source>
</reference>
<keyword evidence="2" id="KW-0378">Hydrolase</keyword>
<feature type="domain" description="Beta-agarase/YXIM esterase-like galactose-binding" evidence="4">
    <location>
        <begin position="21"/>
        <end position="108"/>
    </location>
</feature>
<dbReference type="InterPro" id="IPR037459">
    <property type="entry name" value="RhgT-like"/>
</dbReference>
<dbReference type="CDD" id="cd01821">
    <property type="entry name" value="Rhamnogalacturan_acetylesterase_like"/>
    <property type="match status" value="1"/>
</dbReference>
<dbReference type="PANTHER" id="PTHR43695:SF1">
    <property type="entry name" value="RHAMNOGALACTURONAN ACETYLESTERASE"/>
    <property type="match status" value="1"/>
</dbReference>